<evidence type="ECO:0000256" key="1">
    <source>
        <dbReference type="ARBA" id="ARBA00022670"/>
    </source>
</evidence>
<evidence type="ECO:0000256" key="3">
    <source>
        <dbReference type="ARBA" id="ARBA00022807"/>
    </source>
</evidence>
<gene>
    <name evidence="7" type="ORF">C5Y83_02210</name>
</gene>
<dbReference type="GO" id="GO:0070005">
    <property type="term" value="F:cysteine-type aminopeptidase activity"/>
    <property type="evidence" value="ECO:0007669"/>
    <property type="project" value="InterPro"/>
</dbReference>
<dbReference type="OrthoDB" id="1111399at2"/>
<keyword evidence="4" id="KW-0031">Aminopeptidase</keyword>
<accession>A0A2S8G5K5</accession>
<dbReference type="InterPro" id="IPR004134">
    <property type="entry name" value="Peptidase_C1B"/>
</dbReference>
<dbReference type="InterPro" id="IPR038765">
    <property type="entry name" value="Papain-like_cys_pep_sf"/>
</dbReference>
<reference evidence="7 8" key="1">
    <citation type="submission" date="2018-02" db="EMBL/GenBank/DDBJ databases">
        <title>Comparative genomes isolates from brazilian mangrove.</title>
        <authorList>
            <person name="Araujo J.E."/>
            <person name="Taketani R.G."/>
            <person name="Silva M.C.P."/>
            <person name="Loureco M.V."/>
            <person name="Andreote F.D."/>
        </authorList>
    </citation>
    <scope>NUCLEOTIDE SEQUENCE [LARGE SCALE GENOMIC DNA]</scope>
    <source>
        <strain evidence="7 8">Hex-1 MGV</strain>
    </source>
</reference>
<organism evidence="7 8">
    <name type="scientific">Blastopirellula marina</name>
    <dbReference type="NCBI Taxonomy" id="124"/>
    <lineage>
        <taxon>Bacteria</taxon>
        <taxon>Pseudomonadati</taxon>
        <taxon>Planctomycetota</taxon>
        <taxon>Planctomycetia</taxon>
        <taxon>Pirellulales</taxon>
        <taxon>Pirellulaceae</taxon>
        <taxon>Blastopirellula</taxon>
    </lineage>
</organism>
<dbReference type="RefSeq" id="WP_105328017.1">
    <property type="nucleotide sequence ID" value="NZ_PUHY01000004.1"/>
</dbReference>
<evidence type="ECO:0000256" key="6">
    <source>
        <dbReference type="SAM" id="SignalP"/>
    </source>
</evidence>
<dbReference type="PIRSF" id="PIRSF005700">
    <property type="entry name" value="PepC"/>
    <property type="match status" value="1"/>
</dbReference>
<evidence type="ECO:0000313" key="8">
    <source>
        <dbReference type="Proteomes" id="UP000238322"/>
    </source>
</evidence>
<comment type="caution">
    <text evidence="7">The sequence shown here is derived from an EMBL/GenBank/DDBJ whole genome shotgun (WGS) entry which is preliminary data.</text>
</comment>
<dbReference type="Pfam" id="PF03051">
    <property type="entry name" value="Peptidase_C1_2"/>
    <property type="match status" value="1"/>
</dbReference>
<feature type="active site" evidence="5">
    <location>
        <position position="435"/>
    </location>
</feature>
<dbReference type="Gene3D" id="3.90.70.10">
    <property type="entry name" value="Cysteine proteinases"/>
    <property type="match status" value="1"/>
</dbReference>
<dbReference type="GO" id="GO:0005737">
    <property type="term" value="C:cytoplasm"/>
    <property type="evidence" value="ECO:0007669"/>
    <property type="project" value="TreeGrafter"/>
</dbReference>
<feature type="signal peptide" evidence="6">
    <location>
        <begin position="1"/>
        <end position="24"/>
    </location>
</feature>
<comment type="similarity">
    <text evidence="4">Belongs to the peptidase C1 family.</text>
</comment>
<keyword evidence="1 4" id="KW-0645">Protease</keyword>
<feature type="chain" id="PRO_5015537153" description="Aminopeptidase" evidence="6">
    <location>
        <begin position="25"/>
        <end position="494"/>
    </location>
</feature>
<evidence type="ECO:0000256" key="5">
    <source>
        <dbReference type="PIRSR" id="PIRSR005700-1"/>
    </source>
</evidence>
<dbReference type="Proteomes" id="UP000238322">
    <property type="component" value="Unassembled WGS sequence"/>
</dbReference>
<dbReference type="CDD" id="cd00585">
    <property type="entry name" value="Peptidase_C1B"/>
    <property type="match status" value="1"/>
</dbReference>
<keyword evidence="2 4" id="KW-0378">Hydrolase</keyword>
<dbReference type="EMBL" id="PUHY01000004">
    <property type="protein sequence ID" value="PQO39580.1"/>
    <property type="molecule type" value="Genomic_DNA"/>
</dbReference>
<sequence>MQFDKCLKFALLLIAMNMPNLSFSEDLSSIPGALSPELLNDIRGSFEMDDQTRVRHNAVTNNKINDLALNRGIVAGKDGYFSHKIESKGITNQESSGRCWMFAGLNTMRPRVIRDKKLPEFEFSTSYLQFWDKMEKSNLFLEAMIEMRETDYLDREWEQVHKWTMSDGGWWNFVVDLIEKYGVVPKDVMPETQSSENTRTMNTILDRKLRADAVTIRKMHENGSNLKELRAFKKQALSEVYRFLVINLGEPPTEFQWRYVARTKEEDSNEESSESEISEDSADAKVDDLTPLITYTPQSFYKEFVGVSLQDYVCLYNDPLQEFQKHFRFKRAKNIYGKSDMNFVNVPINDLKQVAMQSIVENEPVWFAADVGKDQSSELGIMGYRLFDYDPLFGINTQISRADSLRMRDGGSNHAMAFMGVDVRDGKPLKWLVENSWGEKRGDKGTWTLYDDWFDHHVYTIIVNKRYVQEDLLKVFDEQATELPPWYPGAPGAR</sequence>
<evidence type="ECO:0000256" key="4">
    <source>
        <dbReference type="PIRNR" id="PIRNR005700"/>
    </source>
</evidence>
<dbReference type="GO" id="GO:0043418">
    <property type="term" value="P:homocysteine catabolic process"/>
    <property type="evidence" value="ECO:0007669"/>
    <property type="project" value="TreeGrafter"/>
</dbReference>
<dbReference type="AlphaFoldDB" id="A0A2S8G5K5"/>
<keyword evidence="6" id="KW-0732">Signal</keyword>
<evidence type="ECO:0000256" key="2">
    <source>
        <dbReference type="ARBA" id="ARBA00022801"/>
    </source>
</evidence>
<dbReference type="PROSITE" id="PS00139">
    <property type="entry name" value="THIOL_PROTEASE_CYS"/>
    <property type="match status" value="1"/>
</dbReference>
<dbReference type="PANTHER" id="PTHR10363:SF2">
    <property type="entry name" value="BLEOMYCIN HYDROLASE"/>
    <property type="match status" value="1"/>
</dbReference>
<feature type="active site" evidence="5">
    <location>
        <position position="99"/>
    </location>
</feature>
<name>A0A2S8G5K5_9BACT</name>
<dbReference type="GO" id="GO:0006508">
    <property type="term" value="P:proteolysis"/>
    <property type="evidence" value="ECO:0007669"/>
    <property type="project" value="UniProtKB-KW"/>
</dbReference>
<dbReference type="PANTHER" id="PTHR10363">
    <property type="entry name" value="BLEOMYCIN HYDROLASE"/>
    <property type="match status" value="1"/>
</dbReference>
<dbReference type="SUPFAM" id="SSF54001">
    <property type="entry name" value="Cysteine proteinases"/>
    <property type="match status" value="1"/>
</dbReference>
<evidence type="ECO:0000313" key="7">
    <source>
        <dbReference type="EMBL" id="PQO39580.1"/>
    </source>
</evidence>
<dbReference type="InterPro" id="IPR000169">
    <property type="entry name" value="Pept_cys_AS"/>
</dbReference>
<protein>
    <recommendedName>
        <fullName evidence="4">Aminopeptidase</fullName>
    </recommendedName>
</protein>
<dbReference type="GO" id="GO:0009636">
    <property type="term" value="P:response to toxic substance"/>
    <property type="evidence" value="ECO:0007669"/>
    <property type="project" value="TreeGrafter"/>
</dbReference>
<keyword evidence="3 4" id="KW-0788">Thiol protease</keyword>
<feature type="active site" evidence="5">
    <location>
        <position position="414"/>
    </location>
</feature>
<proteinExistence type="inferred from homology"/>